<reference evidence="2 3" key="1">
    <citation type="submission" date="2018-01" db="EMBL/GenBank/DDBJ databases">
        <title>The whole genome sequencing and assembly of Paenibacillus chitinolyticus KCCM 41400 strain.</title>
        <authorList>
            <person name="Kim J.-Y."/>
            <person name="Park M.-K."/>
            <person name="Lee Y.-J."/>
            <person name="Yi H."/>
            <person name="Bahn Y.-S."/>
            <person name="Kim J.F."/>
            <person name="Lee D.-W."/>
        </authorList>
    </citation>
    <scope>NUCLEOTIDE SEQUENCE [LARGE SCALE GENOMIC DNA]</scope>
    <source>
        <strain evidence="2 3">KCCM 41400</strain>
    </source>
</reference>
<evidence type="ECO:0000313" key="3">
    <source>
        <dbReference type="Proteomes" id="UP000288943"/>
    </source>
</evidence>
<dbReference type="Proteomes" id="UP000288943">
    <property type="component" value="Chromosome"/>
</dbReference>
<dbReference type="GeneID" id="95377656"/>
<dbReference type="RefSeq" id="WP_042232409.1">
    <property type="nucleotide sequence ID" value="NZ_CP026520.1"/>
</dbReference>
<evidence type="ECO:0000313" key="1">
    <source>
        <dbReference type="EMBL" id="MCY9597999.1"/>
    </source>
</evidence>
<keyword evidence="4" id="KW-1185">Reference proteome</keyword>
<reference evidence="1 4" key="2">
    <citation type="submission" date="2022-05" db="EMBL/GenBank/DDBJ databases">
        <title>Genome Sequencing of Bee-Associated Microbes.</title>
        <authorList>
            <person name="Dunlap C."/>
        </authorList>
    </citation>
    <scope>NUCLEOTIDE SEQUENCE [LARGE SCALE GENOMIC DNA]</scope>
    <source>
        <strain evidence="1 4">NRRL B-23120</strain>
    </source>
</reference>
<dbReference type="EMBL" id="CP026520">
    <property type="protein sequence ID" value="QAV20374.1"/>
    <property type="molecule type" value="Genomic_DNA"/>
</dbReference>
<name>A0A410X182_9BACL</name>
<proteinExistence type="predicted"/>
<evidence type="ECO:0000313" key="4">
    <source>
        <dbReference type="Proteomes" id="UP001527202"/>
    </source>
</evidence>
<accession>A0A410X182</accession>
<gene>
    <name evidence="1" type="ORF">M5X16_19720</name>
    <name evidence="2" type="ORF">PC41400_22955</name>
</gene>
<dbReference type="AlphaFoldDB" id="A0A410X182"/>
<protein>
    <submittedName>
        <fullName evidence="2">Uncharacterized protein</fullName>
    </submittedName>
</protein>
<dbReference type="EMBL" id="JAMDMJ010000025">
    <property type="protein sequence ID" value="MCY9597999.1"/>
    <property type="molecule type" value="Genomic_DNA"/>
</dbReference>
<evidence type="ECO:0000313" key="2">
    <source>
        <dbReference type="EMBL" id="QAV20374.1"/>
    </source>
</evidence>
<dbReference type="KEGG" id="pchi:PC41400_22955"/>
<sequence length="91" mass="10658">MTLQDALFNWLQIRIVADARPLDEAAGKTVGFFEEILREDHGVSEFEKTEADEYRLRIDYVRQGEKHSVFFDREHAERLLADIGSNPKYNE</sequence>
<organism evidence="2 3">
    <name type="scientific">Paenibacillus chitinolyticus</name>
    <dbReference type="NCBI Taxonomy" id="79263"/>
    <lineage>
        <taxon>Bacteria</taxon>
        <taxon>Bacillati</taxon>
        <taxon>Bacillota</taxon>
        <taxon>Bacilli</taxon>
        <taxon>Bacillales</taxon>
        <taxon>Paenibacillaceae</taxon>
        <taxon>Paenibacillus</taxon>
    </lineage>
</organism>
<dbReference type="OrthoDB" id="2692034at2"/>
<dbReference type="Proteomes" id="UP001527202">
    <property type="component" value="Unassembled WGS sequence"/>
</dbReference>